<protein>
    <submittedName>
        <fullName evidence="1">2-phosphoglycolate phosphatase 1</fullName>
    </submittedName>
</protein>
<evidence type="ECO:0000313" key="2">
    <source>
        <dbReference type="Proteomes" id="UP000265520"/>
    </source>
</evidence>
<proteinExistence type="predicted"/>
<organism evidence="1 2">
    <name type="scientific">Trifolium medium</name>
    <dbReference type="NCBI Taxonomy" id="97028"/>
    <lineage>
        <taxon>Eukaryota</taxon>
        <taxon>Viridiplantae</taxon>
        <taxon>Streptophyta</taxon>
        <taxon>Embryophyta</taxon>
        <taxon>Tracheophyta</taxon>
        <taxon>Spermatophyta</taxon>
        <taxon>Magnoliopsida</taxon>
        <taxon>eudicotyledons</taxon>
        <taxon>Gunneridae</taxon>
        <taxon>Pentapetalae</taxon>
        <taxon>rosids</taxon>
        <taxon>fabids</taxon>
        <taxon>Fabales</taxon>
        <taxon>Fabaceae</taxon>
        <taxon>Papilionoideae</taxon>
        <taxon>50 kb inversion clade</taxon>
        <taxon>NPAAA clade</taxon>
        <taxon>Hologalegina</taxon>
        <taxon>IRL clade</taxon>
        <taxon>Trifolieae</taxon>
        <taxon>Trifolium</taxon>
    </lineage>
</organism>
<accession>A0A392Q283</accession>
<dbReference type="AlphaFoldDB" id="A0A392Q283"/>
<dbReference type="InterPro" id="IPR023214">
    <property type="entry name" value="HAD_sf"/>
</dbReference>
<sequence length="42" mass="4899">MLLFQEDGGKKIELKPGFLMEHDEDVGAVVVGFDRYFNYYKV</sequence>
<comment type="caution">
    <text evidence="1">The sequence shown here is derived from an EMBL/GenBank/DDBJ whole genome shotgun (WGS) entry which is preliminary data.</text>
</comment>
<evidence type="ECO:0000313" key="1">
    <source>
        <dbReference type="EMBL" id="MCI18067.1"/>
    </source>
</evidence>
<name>A0A392Q283_9FABA</name>
<reference evidence="1 2" key="1">
    <citation type="journal article" date="2018" name="Front. Plant Sci.">
        <title>Red Clover (Trifolium pratense) and Zigzag Clover (T. medium) - A Picture of Genomic Similarities and Differences.</title>
        <authorList>
            <person name="Dluhosova J."/>
            <person name="Istvanek J."/>
            <person name="Nedelnik J."/>
            <person name="Repkova J."/>
        </authorList>
    </citation>
    <scope>NUCLEOTIDE SEQUENCE [LARGE SCALE GENOMIC DNA]</scope>
    <source>
        <strain evidence="2">cv. 10/8</strain>
        <tissue evidence="1">Leaf</tissue>
    </source>
</reference>
<dbReference type="EMBL" id="LXQA010108336">
    <property type="protein sequence ID" value="MCI18067.1"/>
    <property type="molecule type" value="Genomic_DNA"/>
</dbReference>
<keyword evidence="2" id="KW-1185">Reference proteome</keyword>
<dbReference type="Proteomes" id="UP000265520">
    <property type="component" value="Unassembled WGS sequence"/>
</dbReference>
<dbReference type="Gene3D" id="3.40.50.1000">
    <property type="entry name" value="HAD superfamily/HAD-like"/>
    <property type="match status" value="1"/>
</dbReference>
<feature type="non-terminal residue" evidence="1">
    <location>
        <position position="42"/>
    </location>
</feature>